<evidence type="ECO:0000256" key="7">
    <source>
        <dbReference type="ARBA" id="ARBA00023237"/>
    </source>
</evidence>
<evidence type="ECO:0000256" key="1">
    <source>
        <dbReference type="ARBA" id="ARBA00004571"/>
    </source>
</evidence>
<comment type="caution">
    <text evidence="13">The sequence shown here is derived from an EMBL/GenBank/DDBJ whole genome shotgun (WGS) entry which is preliminary data.</text>
</comment>
<evidence type="ECO:0000256" key="6">
    <source>
        <dbReference type="ARBA" id="ARBA00023136"/>
    </source>
</evidence>
<dbReference type="AlphaFoldDB" id="A0A0D0EZ34"/>
<name>A0A0D0EZ34_9FLAO</name>
<dbReference type="InterPro" id="IPR012910">
    <property type="entry name" value="Plug_dom"/>
</dbReference>
<feature type="domain" description="TonB-dependent receptor-like beta-barrel" evidence="11">
    <location>
        <begin position="427"/>
        <end position="999"/>
    </location>
</feature>
<dbReference type="STRING" id="37752.IW18_20670"/>
<keyword evidence="2 8" id="KW-0813">Transport</keyword>
<dbReference type="InterPro" id="IPR000531">
    <property type="entry name" value="Beta-barrel_TonB"/>
</dbReference>
<keyword evidence="6 8" id="KW-0472">Membrane</keyword>
<dbReference type="GO" id="GO:0009279">
    <property type="term" value="C:cell outer membrane"/>
    <property type="evidence" value="ECO:0007669"/>
    <property type="project" value="UniProtKB-SubCell"/>
</dbReference>
<dbReference type="InterPro" id="IPR023997">
    <property type="entry name" value="TonB-dep_OMP_SusC/RagA_CS"/>
</dbReference>
<reference evidence="13 15" key="1">
    <citation type="submission" date="2015-01" db="EMBL/GenBank/DDBJ databases">
        <title>Genome of Flavobacterium hibernum DSM 12611.</title>
        <authorList>
            <person name="Stropko S.J."/>
            <person name="Pipes S.E."/>
            <person name="Newman J.D."/>
        </authorList>
    </citation>
    <scope>NUCLEOTIDE SEQUENCE [LARGE SCALE GENOMIC DNA]</scope>
    <source>
        <strain evidence="13 15">DSM 12611</strain>
    </source>
</reference>
<evidence type="ECO:0000313" key="15">
    <source>
        <dbReference type="Proteomes" id="UP000032061"/>
    </source>
</evidence>
<dbReference type="Proteomes" id="UP000198302">
    <property type="component" value="Unassembled WGS sequence"/>
</dbReference>
<keyword evidence="3 8" id="KW-1134">Transmembrane beta strand</keyword>
<dbReference type="InterPro" id="IPR039426">
    <property type="entry name" value="TonB-dep_rcpt-like"/>
</dbReference>
<dbReference type="RefSeq" id="WP_041520092.1">
    <property type="nucleotide sequence ID" value="NZ_JPRK01000022.1"/>
</dbReference>
<evidence type="ECO:0000313" key="14">
    <source>
        <dbReference type="EMBL" id="OXA85413.1"/>
    </source>
</evidence>
<reference evidence="14 16" key="2">
    <citation type="submission" date="2016-11" db="EMBL/GenBank/DDBJ databases">
        <title>Whole genomes of Flavobacteriaceae.</title>
        <authorList>
            <person name="Stine C."/>
            <person name="Li C."/>
            <person name="Tadesse D."/>
        </authorList>
    </citation>
    <scope>NUCLEOTIDE SEQUENCE [LARGE SCALE GENOMIC DNA]</scope>
    <source>
        <strain evidence="14 16">ATCC 51468</strain>
    </source>
</reference>
<dbReference type="SUPFAM" id="SSF56935">
    <property type="entry name" value="Porins"/>
    <property type="match status" value="1"/>
</dbReference>
<dbReference type="EMBL" id="MUGX01000025">
    <property type="protein sequence ID" value="OXA85413.1"/>
    <property type="molecule type" value="Genomic_DNA"/>
</dbReference>
<evidence type="ECO:0000256" key="8">
    <source>
        <dbReference type="PROSITE-ProRule" id="PRU01360"/>
    </source>
</evidence>
<gene>
    <name evidence="14" type="ORF">B0A73_16880</name>
    <name evidence="13" type="ORF">IW18_20670</name>
</gene>
<feature type="domain" description="TonB-dependent receptor plug" evidence="12">
    <location>
        <begin position="123"/>
        <end position="240"/>
    </location>
</feature>
<dbReference type="NCBIfam" id="TIGR04057">
    <property type="entry name" value="SusC_RagA_signa"/>
    <property type="match status" value="1"/>
</dbReference>
<dbReference type="SUPFAM" id="SSF49464">
    <property type="entry name" value="Carboxypeptidase regulatory domain-like"/>
    <property type="match status" value="1"/>
</dbReference>
<dbReference type="InterPro" id="IPR023996">
    <property type="entry name" value="TonB-dep_OMP_SusC/RagA"/>
</dbReference>
<dbReference type="NCBIfam" id="TIGR04056">
    <property type="entry name" value="OMP_RagA_SusC"/>
    <property type="match status" value="1"/>
</dbReference>
<evidence type="ECO:0000256" key="10">
    <source>
        <dbReference type="SAM" id="SignalP"/>
    </source>
</evidence>
<dbReference type="Pfam" id="PF13715">
    <property type="entry name" value="CarbopepD_reg_2"/>
    <property type="match status" value="1"/>
</dbReference>
<sequence>MKKNTKLILWISILFISIGVNAQNTEPNIQSKLNGTIVDQTTNQPIVGAAVNIKGTTHGVETDLDGKFYFQTGQKFPYTLIINYIGYNSKEVIVDGSPVVIKLTEQVEKLDEIVVVGYGTSAKKTFTGATAKIDAKQIANRPAQSFDQLLGGQASGLNIVQPSGSLNTTPVIRIRGINSITSSLYPLVIVDGVTVFTGTAGGAIGNNPLSDINPNDIESVDVLKDASAAAVYGSRAANGVIVITTKKGKKGKVNVNYDVWVSWNKATNLPKLLNAQDYVTIKNEARTNAGLSPGFALGQNADGSTIGTNWYDVAYHTGVSQNHNLSFSGATNATSYFVSTSYSDQNGILKTNEFIRKGIRLNFEHKLNNSLTLGTNFSYNNSLNSGPNSGSSTPNSVASSAGNSVNTQYIGLQPLGRLTYILPSNVSVYNPDGSYNINPSNGNIGYSANSPALGVFNAYNLQTILDLDKNTSENNTFIGSVYAELEIIKNLKFKTVYGINNFVVENKEFRNPYSGDGFSTKGSATNSNTKYSRSNWTNTLTYSTIFDQKHSLKVLLGQEKNVREIDGWGAIKTGLTDPFFTSYQGGFTTIAPGPSVQTENVLLSYFSSIAYDYDKKYLLNLNFRRDGLSALASGNKWGNFGGASIGWNVSEEDFFKNSSVKSVLNALKVRASYGIVGNSELNDYAALSQYTAGTYAGVPTLNFAQSGNSNLKWETSKKFDIGLNLGLFDNRITVEADYYKNDINDLILNAPQSLSQGIPNNSIAANVGSLYNKGFELTVSANIIDNNDFQWNASLNLSTIKNKVTSLGGYGDIYPTALSTFGIQNITREGYSVGSIFAVPTTGVNPENGNRVYVNANNEEVQYNALTKAFTYLNGNTAPAIDNYRDGRIQGPSLPTYYGGLNNNLSYKNFDLTIGLTFSGGNKLYNGTRSTLSDQRFFNNGTFIKDRWTTPGQVTDIPKLVYGDSFSGGFSSSNSAYVEDGSYLKVKNIILSYRIPVKNELVSKYISSAKVYAQGSNLLTWTKYRGSDPEISINGNSINSGKDQNVPANSSVFTLGLNVGF</sequence>
<dbReference type="Pfam" id="PF07715">
    <property type="entry name" value="Plug"/>
    <property type="match status" value="1"/>
</dbReference>
<dbReference type="OrthoDB" id="9768177at2"/>
<keyword evidence="5 9" id="KW-0798">TonB box</keyword>
<dbReference type="Proteomes" id="UP000032061">
    <property type="component" value="Unassembled WGS sequence"/>
</dbReference>
<organism evidence="13 15">
    <name type="scientific">Flavobacterium hibernum</name>
    <dbReference type="NCBI Taxonomy" id="37752"/>
    <lineage>
        <taxon>Bacteria</taxon>
        <taxon>Pseudomonadati</taxon>
        <taxon>Bacteroidota</taxon>
        <taxon>Flavobacteriia</taxon>
        <taxon>Flavobacteriales</taxon>
        <taxon>Flavobacteriaceae</taxon>
        <taxon>Flavobacterium</taxon>
    </lineage>
</organism>
<comment type="similarity">
    <text evidence="8 9">Belongs to the TonB-dependent receptor family.</text>
</comment>
<evidence type="ECO:0000313" key="13">
    <source>
        <dbReference type="EMBL" id="KIO50912.1"/>
    </source>
</evidence>
<keyword evidence="16" id="KW-1185">Reference proteome</keyword>
<accession>A0A0D0EZ34</accession>
<evidence type="ECO:0000313" key="16">
    <source>
        <dbReference type="Proteomes" id="UP000198302"/>
    </source>
</evidence>
<protein>
    <submittedName>
        <fullName evidence="14">SusC/RagA family TonB-linked outer membrane protein</fullName>
    </submittedName>
</protein>
<dbReference type="Gene3D" id="2.40.170.20">
    <property type="entry name" value="TonB-dependent receptor, beta-barrel domain"/>
    <property type="match status" value="1"/>
</dbReference>
<evidence type="ECO:0000259" key="12">
    <source>
        <dbReference type="Pfam" id="PF07715"/>
    </source>
</evidence>
<evidence type="ECO:0000256" key="5">
    <source>
        <dbReference type="ARBA" id="ARBA00023077"/>
    </source>
</evidence>
<evidence type="ECO:0000256" key="2">
    <source>
        <dbReference type="ARBA" id="ARBA00022448"/>
    </source>
</evidence>
<evidence type="ECO:0000256" key="9">
    <source>
        <dbReference type="RuleBase" id="RU003357"/>
    </source>
</evidence>
<keyword evidence="7 8" id="KW-0998">Cell outer membrane</keyword>
<dbReference type="Pfam" id="PF00593">
    <property type="entry name" value="TonB_dep_Rec_b-barrel"/>
    <property type="match status" value="1"/>
</dbReference>
<dbReference type="PROSITE" id="PS52016">
    <property type="entry name" value="TONB_DEPENDENT_REC_3"/>
    <property type="match status" value="1"/>
</dbReference>
<evidence type="ECO:0000256" key="4">
    <source>
        <dbReference type="ARBA" id="ARBA00022692"/>
    </source>
</evidence>
<keyword evidence="10" id="KW-0732">Signal</keyword>
<comment type="subcellular location">
    <subcellularLocation>
        <location evidence="1 8">Cell outer membrane</location>
        <topology evidence="1 8">Multi-pass membrane protein</topology>
    </subcellularLocation>
</comment>
<dbReference type="InterPro" id="IPR008969">
    <property type="entry name" value="CarboxyPept-like_regulatory"/>
</dbReference>
<dbReference type="Gene3D" id="2.60.40.1120">
    <property type="entry name" value="Carboxypeptidase-like, regulatory domain"/>
    <property type="match status" value="1"/>
</dbReference>
<keyword evidence="4 8" id="KW-0812">Transmembrane</keyword>
<dbReference type="InterPro" id="IPR037066">
    <property type="entry name" value="Plug_dom_sf"/>
</dbReference>
<feature type="signal peptide" evidence="10">
    <location>
        <begin position="1"/>
        <end position="22"/>
    </location>
</feature>
<dbReference type="EMBL" id="JPRK01000022">
    <property type="protein sequence ID" value="KIO50912.1"/>
    <property type="molecule type" value="Genomic_DNA"/>
</dbReference>
<evidence type="ECO:0000259" key="11">
    <source>
        <dbReference type="Pfam" id="PF00593"/>
    </source>
</evidence>
<feature type="chain" id="PRO_5002221536" evidence="10">
    <location>
        <begin position="23"/>
        <end position="1061"/>
    </location>
</feature>
<dbReference type="Gene3D" id="2.170.130.10">
    <property type="entry name" value="TonB-dependent receptor, plug domain"/>
    <property type="match status" value="1"/>
</dbReference>
<proteinExistence type="inferred from homology"/>
<dbReference type="InterPro" id="IPR036942">
    <property type="entry name" value="Beta-barrel_TonB_sf"/>
</dbReference>
<evidence type="ECO:0000256" key="3">
    <source>
        <dbReference type="ARBA" id="ARBA00022452"/>
    </source>
</evidence>